<reference evidence="3 4" key="1">
    <citation type="submission" date="2023-03" db="EMBL/GenBank/DDBJ databases">
        <title>Bacillus Genome Sequencing.</title>
        <authorList>
            <person name="Dunlap C."/>
        </authorList>
    </citation>
    <scope>NUCLEOTIDE SEQUENCE [LARGE SCALE GENOMIC DNA]</scope>
    <source>
        <strain evidence="3 4">B-4107</strain>
    </source>
</reference>
<evidence type="ECO:0000256" key="1">
    <source>
        <dbReference type="ARBA" id="ARBA00022722"/>
    </source>
</evidence>
<keyword evidence="4" id="KW-1185">Reference proteome</keyword>
<keyword evidence="2" id="KW-0378">Hydrolase</keyword>
<evidence type="ECO:0000313" key="4">
    <source>
        <dbReference type="Proteomes" id="UP001341820"/>
    </source>
</evidence>
<accession>A0ABU6NMJ0</accession>
<evidence type="ECO:0000256" key="2">
    <source>
        <dbReference type="ARBA" id="ARBA00022801"/>
    </source>
</evidence>
<sequence>MPKKDSYREYDVNPYVKGRNRGKERVVIGSKGRAYYTKNHYKSFKRVR</sequence>
<dbReference type="EMBL" id="JAROAS010000032">
    <property type="protein sequence ID" value="MED4129401.1"/>
    <property type="molecule type" value="Genomic_DNA"/>
</dbReference>
<name>A0ABU6NMJ0_9BACI</name>
<dbReference type="Pfam" id="PF00545">
    <property type="entry name" value="Ribonuclease"/>
    <property type="match status" value="1"/>
</dbReference>
<protein>
    <submittedName>
        <fullName evidence="3">Ribonuclease domain-containing protein</fullName>
    </submittedName>
</protein>
<gene>
    <name evidence="3" type="ORF">P5F74_14770</name>
</gene>
<dbReference type="InterPro" id="IPR000026">
    <property type="entry name" value="N1-like"/>
</dbReference>
<dbReference type="Proteomes" id="UP001341820">
    <property type="component" value="Unassembled WGS sequence"/>
</dbReference>
<evidence type="ECO:0000313" key="3">
    <source>
        <dbReference type="EMBL" id="MED4129401.1"/>
    </source>
</evidence>
<proteinExistence type="predicted"/>
<organism evidence="3 4">
    <name type="scientific">Shouchella miscanthi</name>
    <dbReference type="NCBI Taxonomy" id="2598861"/>
    <lineage>
        <taxon>Bacteria</taxon>
        <taxon>Bacillati</taxon>
        <taxon>Bacillota</taxon>
        <taxon>Bacilli</taxon>
        <taxon>Bacillales</taxon>
        <taxon>Bacillaceae</taxon>
        <taxon>Shouchella</taxon>
    </lineage>
</organism>
<keyword evidence="1" id="KW-0540">Nuclease</keyword>
<dbReference type="SUPFAM" id="SSF53933">
    <property type="entry name" value="Microbial ribonucleases"/>
    <property type="match status" value="1"/>
</dbReference>
<dbReference type="Gene3D" id="3.10.450.30">
    <property type="entry name" value="Microbial ribonucleases"/>
    <property type="match status" value="1"/>
</dbReference>
<dbReference type="RefSeq" id="WP_144558343.1">
    <property type="nucleotide sequence ID" value="NZ_CP042163.1"/>
</dbReference>
<dbReference type="InterPro" id="IPR016191">
    <property type="entry name" value="Ribonuclease/ribotoxin"/>
</dbReference>
<comment type="caution">
    <text evidence="3">The sequence shown here is derived from an EMBL/GenBank/DDBJ whole genome shotgun (WGS) entry which is preliminary data.</text>
</comment>